<evidence type="ECO:0000259" key="2">
    <source>
        <dbReference type="PROSITE" id="PS50943"/>
    </source>
</evidence>
<accession>H7EK17</accession>
<dbReference type="PANTHER" id="PTHR46558:SF4">
    <property type="entry name" value="DNA-BIDING PHAGE PROTEIN"/>
    <property type="match status" value="1"/>
</dbReference>
<dbReference type="InterPro" id="IPR010982">
    <property type="entry name" value="Lambda_DNA-bd_dom_sf"/>
</dbReference>
<dbReference type="PANTHER" id="PTHR46558">
    <property type="entry name" value="TRACRIPTIONAL REGULATORY PROTEIN-RELATED-RELATED"/>
    <property type="match status" value="1"/>
</dbReference>
<dbReference type="AlphaFoldDB" id="H7EK17"/>
<name>H7EK17_9SPIR</name>
<sequence>MDEKKRREGDDSAEKEKIQQMFGQNVRKYRKARNFTQEQLSEKIGVSQKHLSIIETGTQFASASLIARISDELNVSPGDLFGGSSDELKNEIARRQDSVASMIMEELNHKFAVLSSEIGELREMIAKQS</sequence>
<dbReference type="OrthoDB" id="361676at2"/>
<evidence type="ECO:0000313" key="4">
    <source>
        <dbReference type="Proteomes" id="UP000003571"/>
    </source>
</evidence>
<dbReference type="EMBL" id="AGRW01000043">
    <property type="protein sequence ID" value="EIC02104.1"/>
    <property type="molecule type" value="Genomic_DNA"/>
</dbReference>
<organism evidence="3 4">
    <name type="scientific">Treponema saccharophilum DSM 2985</name>
    <dbReference type="NCBI Taxonomy" id="907348"/>
    <lineage>
        <taxon>Bacteria</taxon>
        <taxon>Pseudomonadati</taxon>
        <taxon>Spirochaetota</taxon>
        <taxon>Spirochaetia</taxon>
        <taxon>Spirochaetales</taxon>
        <taxon>Treponemataceae</taxon>
        <taxon>Treponema</taxon>
    </lineage>
</organism>
<protein>
    <submittedName>
        <fullName evidence="3">Helix-turn-helix domain protein</fullName>
    </submittedName>
</protein>
<comment type="caution">
    <text evidence="3">The sequence shown here is derived from an EMBL/GenBank/DDBJ whole genome shotgun (WGS) entry which is preliminary data.</text>
</comment>
<evidence type="ECO:0000313" key="3">
    <source>
        <dbReference type="EMBL" id="EIC02104.1"/>
    </source>
</evidence>
<dbReference type="eggNOG" id="COG1396">
    <property type="taxonomic scope" value="Bacteria"/>
</dbReference>
<keyword evidence="4" id="KW-1185">Reference proteome</keyword>
<dbReference type="GO" id="GO:0003677">
    <property type="term" value="F:DNA binding"/>
    <property type="evidence" value="ECO:0007669"/>
    <property type="project" value="UniProtKB-KW"/>
</dbReference>
<dbReference type="CDD" id="cd00093">
    <property type="entry name" value="HTH_XRE"/>
    <property type="match status" value="1"/>
</dbReference>
<keyword evidence="1" id="KW-0238">DNA-binding</keyword>
<dbReference type="RefSeq" id="WP_002703794.1">
    <property type="nucleotide sequence ID" value="NZ_AGRW01000043.1"/>
</dbReference>
<dbReference type="Gene3D" id="1.10.260.40">
    <property type="entry name" value="lambda repressor-like DNA-binding domains"/>
    <property type="match status" value="1"/>
</dbReference>
<dbReference type="STRING" id="907348.TresaDRAFT_1440"/>
<feature type="domain" description="HTH cro/C1-type" evidence="2">
    <location>
        <begin position="26"/>
        <end position="80"/>
    </location>
</feature>
<evidence type="ECO:0000256" key="1">
    <source>
        <dbReference type="ARBA" id="ARBA00023125"/>
    </source>
</evidence>
<dbReference type="PATRIC" id="fig|907348.3.peg.1219"/>
<dbReference type="PROSITE" id="PS50943">
    <property type="entry name" value="HTH_CROC1"/>
    <property type="match status" value="1"/>
</dbReference>
<dbReference type="Proteomes" id="UP000003571">
    <property type="component" value="Unassembled WGS sequence"/>
</dbReference>
<dbReference type="SUPFAM" id="SSF47413">
    <property type="entry name" value="lambda repressor-like DNA-binding domains"/>
    <property type="match status" value="1"/>
</dbReference>
<dbReference type="InterPro" id="IPR001387">
    <property type="entry name" value="Cro/C1-type_HTH"/>
</dbReference>
<dbReference type="SMART" id="SM00530">
    <property type="entry name" value="HTH_XRE"/>
    <property type="match status" value="1"/>
</dbReference>
<reference evidence="3 4" key="1">
    <citation type="submission" date="2011-09" db="EMBL/GenBank/DDBJ databases">
        <title>The draft genome of Treponema saccharophilum DSM 2985.</title>
        <authorList>
            <consortium name="US DOE Joint Genome Institute (JGI-PGF)"/>
            <person name="Lucas S."/>
            <person name="Copeland A."/>
            <person name="Lapidus A."/>
            <person name="Glavina del Rio T."/>
            <person name="Dalin E."/>
            <person name="Tice H."/>
            <person name="Bruce D."/>
            <person name="Goodwin L."/>
            <person name="Pitluck S."/>
            <person name="Peters L."/>
            <person name="Kyrpides N."/>
            <person name="Mavromatis K."/>
            <person name="Ivanova N."/>
            <person name="Markowitz V."/>
            <person name="Cheng J.-F."/>
            <person name="Hugenholtz P."/>
            <person name="Woyke T."/>
            <person name="Wu D."/>
            <person name="Gronow S."/>
            <person name="Wellnitz S."/>
            <person name="Brambilla E."/>
            <person name="Klenk H.-P."/>
            <person name="Eisen J.A."/>
        </authorList>
    </citation>
    <scope>NUCLEOTIDE SEQUENCE [LARGE SCALE GENOMIC DNA]</scope>
    <source>
        <strain evidence="3 4">DSM 2985</strain>
    </source>
</reference>
<dbReference type="Pfam" id="PF01381">
    <property type="entry name" value="HTH_3"/>
    <property type="match status" value="1"/>
</dbReference>
<gene>
    <name evidence="3" type="ORF">TresaDRAFT_1440</name>
</gene>
<proteinExistence type="predicted"/>